<dbReference type="InterPro" id="IPR006424">
    <property type="entry name" value="Glyceraldehyde-3-P_DH_1"/>
</dbReference>
<keyword evidence="5" id="KW-0547">Nucleotide-binding</keyword>
<dbReference type="PRINTS" id="PR00078">
    <property type="entry name" value="G3PDHDRGNASE"/>
</dbReference>
<organism evidence="10 11">
    <name type="scientific">Clostridium scatologenes</name>
    <dbReference type="NCBI Taxonomy" id="1548"/>
    <lineage>
        <taxon>Bacteria</taxon>
        <taxon>Bacillati</taxon>
        <taxon>Bacillota</taxon>
        <taxon>Clostridia</taxon>
        <taxon>Eubacteriales</taxon>
        <taxon>Clostridiaceae</taxon>
        <taxon>Clostridium</taxon>
    </lineage>
</organism>
<feature type="binding site" evidence="4">
    <location>
        <position position="184"/>
    </location>
    <ligand>
        <name>D-glyceraldehyde 3-phosphate</name>
        <dbReference type="ChEBI" id="CHEBI:59776"/>
    </ligand>
</feature>
<dbReference type="Proteomes" id="UP000033115">
    <property type="component" value="Chromosome"/>
</dbReference>
<feature type="binding site" evidence="5">
    <location>
        <begin position="12"/>
        <end position="13"/>
    </location>
    <ligand>
        <name>NAD(+)</name>
        <dbReference type="ChEBI" id="CHEBI:57540"/>
    </ligand>
</feature>
<dbReference type="Gene3D" id="3.40.50.720">
    <property type="entry name" value="NAD(P)-binding Rossmann-like Domain"/>
    <property type="match status" value="1"/>
</dbReference>
<protein>
    <recommendedName>
        <fullName evidence="8">Glyceraldehyde-3-phosphate dehydrogenase</fullName>
        <ecNumber evidence="8">1.2.1.-</ecNumber>
    </recommendedName>
</protein>
<feature type="binding site" evidence="5">
    <location>
        <position position="122"/>
    </location>
    <ligand>
        <name>NAD(+)</name>
        <dbReference type="ChEBI" id="CHEBI:57540"/>
    </ligand>
</feature>
<dbReference type="SUPFAM" id="SSF55347">
    <property type="entry name" value="Glyceraldehyde-3-phosphate dehydrogenase-like, C-terminal domain"/>
    <property type="match status" value="1"/>
</dbReference>
<feature type="binding site" evidence="5">
    <location>
        <position position="317"/>
    </location>
    <ligand>
        <name>NAD(+)</name>
        <dbReference type="ChEBI" id="CHEBI:57540"/>
    </ligand>
</feature>
<dbReference type="SMART" id="SM00846">
    <property type="entry name" value="Gp_dh_N"/>
    <property type="match status" value="1"/>
</dbReference>
<dbReference type="PIRSF" id="PIRSF000149">
    <property type="entry name" value="GAP_DH"/>
    <property type="match status" value="1"/>
</dbReference>
<keyword evidence="5" id="KW-0520">NAD</keyword>
<evidence type="ECO:0000313" key="10">
    <source>
        <dbReference type="EMBL" id="AKA69583.1"/>
    </source>
</evidence>
<dbReference type="GO" id="GO:0006006">
    <property type="term" value="P:glucose metabolic process"/>
    <property type="evidence" value="ECO:0007669"/>
    <property type="project" value="InterPro"/>
</dbReference>
<dbReference type="NCBIfam" id="TIGR01534">
    <property type="entry name" value="GAPDH-I"/>
    <property type="match status" value="1"/>
</dbReference>
<dbReference type="RefSeq" id="WP_029162873.1">
    <property type="nucleotide sequence ID" value="NZ_CP009933.1"/>
</dbReference>
<dbReference type="FunFam" id="3.30.360.10:FF:000002">
    <property type="entry name" value="Glyceraldehyde-3-phosphate dehydrogenase"/>
    <property type="match status" value="1"/>
</dbReference>
<dbReference type="InterPro" id="IPR020828">
    <property type="entry name" value="GlycerAld_3-P_DH_NAD(P)-bd"/>
</dbReference>
<keyword evidence="2 8" id="KW-0560">Oxidoreductase</keyword>
<evidence type="ECO:0000313" key="11">
    <source>
        <dbReference type="Proteomes" id="UP000033115"/>
    </source>
</evidence>
<dbReference type="CDD" id="cd05214">
    <property type="entry name" value="GAPDH_I_N"/>
    <property type="match status" value="1"/>
</dbReference>
<dbReference type="SUPFAM" id="SSF51735">
    <property type="entry name" value="NAD(P)-binding Rossmann-fold domains"/>
    <property type="match status" value="1"/>
</dbReference>
<evidence type="ECO:0000256" key="7">
    <source>
        <dbReference type="RuleBase" id="RU000397"/>
    </source>
</evidence>
<dbReference type="KEGG" id="csq:CSCA_2458"/>
<feature type="domain" description="Glyceraldehyde 3-phosphate dehydrogenase NAD(P) binding" evidence="9">
    <location>
        <begin position="3"/>
        <end position="154"/>
    </location>
</feature>
<accession>A0A0E3K135</accession>
<feature type="active site" description="Nucleophile" evidence="3">
    <location>
        <position position="154"/>
    </location>
</feature>
<feature type="binding site" evidence="4">
    <location>
        <begin position="153"/>
        <end position="155"/>
    </location>
    <ligand>
        <name>D-glyceraldehyde 3-phosphate</name>
        <dbReference type="ChEBI" id="CHEBI:59776"/>
    </ligand>
</feature>
<dbReference type="Pfam" id="PF00044">
    <property type="entry name" value="Gp_dh_N"/>
    <property type="match status" value="1"/>
</dbReference>
<evidence type="ECO:0000256" key="8">
    <source>
        <dbReference type="RuleBase" id="RU361160"/>
    </source>
</evidence>
<feature type="binding site" evidence="4">
    <location>
        <position position="235"/>
    </location>
    <ligand>
        <name>D-glyceraldehyde 3-phosphate</name>
        <dbReference type="ChEBI" id="CHEBI:59776"/>
    </ligand>
</feature>
<dbReference type="InterPro" id="IPR020830">
    <property type="entry name" value="GlycerAld_3-P_DH_AS"/>
</dbReference>
<dbReference type="HOGENOM" id="CLU_030140_0_3_9"/>
<proteinExistence type="inferred from homology"/>
<dbReference type="STRING" id="1548.CSCA_2458"/>
<evidence type="ECO:0000256" key="3">
    <source>
        <dbReference type="PIRSR" id="PIRSR000149-1"/>
    </source>
</evidence>
<name>A0A0E3K135_CLOSL</name>
<dbReference type="GO" id="GO:0051287">
    <property type="term" value="F:NAD binding"/>
    <property type="evidence" value="ECO:0007669"/>
    <property type="project" value="InterPro"/>
</dbReference>
<dbReference type="Gene3D" id="3.30.360.10">
    <property type="entry name" value="Dihydrodipicolinate Reductase, domain 2"/>
    <property type="match status" value="1"/>
</dbReference>
<dbReference type="FunFam" id="3.40.50.720:FF:000001">
    <property type="entry name" value="Glyceraldehyde-3-phosphate dehydrogenase"/>
    <property type="match status" value="1"/>
</dbReference>
<dbReference type="NCBIfam" id="NF005830">
    <property type="entry name" value="PRK07729.1"/>
    <property type="match status" value="1"/>
</dbReference>
<feature type="site" description="Activates thiol group during catalysis" evidence="6">
    <location>
        <position position="181"/>
    </location>
</feature>
<evidence type="ECO:0000256" key="6">
    <source>
        <dbReference type="PIRSR" id="PIRSR000149-4"/>
    </source>
</evidence>
<dbReference type="InterPro" id="IPR020829">
    <property type="entry name" value="GlycerAld_3-P_DH_cat"/>
</dbReference>
<reference evidence="10 11" key="1">
    <citation type="journal article" date="2015" name="J. Biotechnol.">
        <title>Complete genome sequence of a malodorant-producing acetogen, Clostridium scatologenes ATCC 25775(T).</title>
        <authorList>
            <person name="Zhu Z."/>
            <person name="Guo T."/>
            <person name="Zheng H."/>
            <person name="Song T."/>
            <person name="Ouyang P."/>
            <person name="Xie J."/>
        </authorList>
    </citation>
    <scope>NUCLEOTIDE SEQUENCE [LARGE SCALE GENOMIC DNA]</scope>
    <source>
        <strain evidence="10 11">ATCC 25775</strain>
    </source>
</reference>
<dbReference type="InterPro" id="IPR036291">
    <property type="entry name" value="NAD(P)-bd_dom_sf"/>
</dbReference>
<dbReference type="GO" id="GO:0016620">
    <property type="term" value="F:oxidoreductase activity, acting on the aldehyde or oxo group of donors, NAD or NADP as acceptor"/>
    <property type="evidence" value="ECO:0007669"/>
    <property type="project" value="InterPro"/>
</dbReference>
<dbReference type="EMBL" id="CP009933">
    <property type="protein sequence ID" value="AKA69583.1"/>
    <property type="molecule type" value="Genomic_DNA"/>
</dbReference>
<dbReference type="EC" id="1.2.1.-" evidence="8"/>
<feature type="binding site" evidence="4">
    <location>
        <begin position="212"/>
        <end position="213"/>
    </location>
    <ligand>
        <name>D-glyceraldehyde 3-phosphate</name>
        <dbReference type="ChEBI" id="CHEBI:59776"/>
    </ligand>
</feature>
<gene>
    <name evidence="10" type="ORF">CSCA_2458</name>
</gene>
<dbReference type="InterPro" id="IPR020831">
    <property type="entry name" value="GlycerAld/Erythrose_P_DH"/>
</dbReference>
<dbReference type="AlphaFoldDB" id="A0A0E3K135"/>
<comment type="similarity">
    <text evidence="1 7">Belongs to the glyceraldehyde-3-phosphate dehydrogenase family.</text>
</comment>
<sequence length="348" mass="38521">MSIKVAINGFGRIGRAVLRIAQNRLDKDVEIVAINARADSETLAHLFKYDSCYGRFNGKVETTENSIIVNGKSIKILRENDPENLPWEKMDVDIVVESTGIFKDKEKLMKHIKAGAKKVILTAPGKDEDITIVMGVNEKELDVEKHCVISNASCTTNCLAPFAKVLDDKFGIVKGLMTTIHSYTNDQRILDKTHKDLRRARAAGESIIPTTTGAAKAVGKVLPNLKGKLNGFSVRIPTPTVSLTDLVCELSRPVTVEEINNTFKEAASGYMKGILGYSEEPLVSIDYKGDERSSIIDGLSTMVMEGNMVKVVSWYDNEWGYSCRTVDLVNYTAMEMQKQSEYKIGMVV</sequence>
<dbReference type="CDD" id="cd18126">
    <property type="entry name" value="GAPDH_I_C"/>
    <property type="match status" value="1"/>
</dbReference>
<evidence type="ECO:0000256" key="4">
    <source>
        <dbReference type="PIRSR" id="PIRSR000149-2"/>
    </source>
</evidence>
<evidence type="ECO:0000256" key="5">
    <source>
        <dbReference type="PIRSR" id="PIRSR000149-3"/>
    </source>
</evidence>
<evidence type="ECO:0000256" key="2">
    <source>
        <dbReference type="ARBA" id="ARBA00023002"/>
    </source>
</evidence>
<dbReference type="GO" id="GO:0050661">
    <property type="term" value="F:NADP binding"/>
    <property type="evidence" value="ECO:0007669"/>
    <property type="project" value="InterPro"/>
</dbReference>
<keyword evidence="11" id="KW-1185">Reference proteome</keyword>
<dbReference type="PANTHER" id="PTHR43148">
    <property type="entry name" value="GLYCERALDEHYDE-3-PHOSPHATE DEHYDROGENASE 2"/>
    <property type="match status" value="1"/>
</dbReference>
<evidence type="ECO:0000256" key="1">
    <source>
        <dbReference type="ARBA" id="ARBA00007406"/>
    </source>
</evidence>
<dbReference type="Pfam" id="PF02800">
    <property type="entry name" value="Gp_dh_C"/>
    <property type="match status" value="1"/>
</dbReference>
<evidence type="ECO:0000259" key="9">
    <source>
        <dbReference type="SMART" id="SM00846"/>
    </source>
</evidence>
<dbReference type="PROSITE" id="PS00071">
    <property type="entry name" value="GAPDH"/>
    <property type="match status" value="1"/>
</dbReference>